<gene>
    <name evidence="2" type="ORF">SAMN06269173_11129</name>
</gene>
<sequence length="219" mass="23639">METTPGKRIQIFREYKGYRKAAPFAEAAGLKAATLSSIETDRTAPSFDTLAALTTAFPDLNPDWLLTGTGTMLRDGRVLTPVVSEERSPARKDMAAVAESQEVIYLKQQLATERQQREWMQSIIDQLIGGGSGKELPGKLYSNDYAAVEMVAPGFKFGKQANAVVSPSITVLGNISPLSVGNKIFYTTEDGELKGLEVRDIQSVIATPAPQVDKTANAA</sequence>
<dbReference type="Gene3D" id="1.10.260.40">
    <property type="entry name" value="lambda repressor-like DNA-binding domains"/>
    <property type="match status" value="1"/>
</dbReference>
<dbReference type="CDD" id="cd00093">
    <property type="entry name" value="HTH_XRE"/>
    <property type="match status" value="1"/>
</dbReference>
<proteinExistence type="predicted"/>
<accession>A0A239A7B0</accession>
<feature type="domain" description="HTH cro/C1-type" evidence="1">
    <location>
        <begin position="24"/>
        <end position="65"/>
    </location>
</feature>
<evidence type="ECO:0000259" key="1">
    <source>
        <dbReference type="PROSITE" id="PS50943"/>
    </source>
</evidence>
<dbReference type="EMBL" id="FZNS01000011">
    <property type="protein sequence ID" value="SNR91389.1"/>
    <property type="molecule type" value="Genomic_DNA"/>
</dbReference>
<dbReference type="SMART" id="SM00530">
    <property type="entry name" value="HTH_XRE"/>
    <property type="match status" value="1"/>
</dbReference>
<dbReference type="GO" id="GO:0003677">
    <property type="term" value="F:DNA binding"/>
    <property type="evidence" value="ECO:0007669"/>
    <property type="project" value="InterPro"/>
</dbReference>
<evidence type="ECO:0000313" key="2">
    <source>
        <dbReference type="EMBL" id="SNR91389.1"/>
    </source>
</evidence>
<dbReference type="RefSeq" id="WP_089333867.1">
    <property type="nucleotide sequence ID" value="NZ_FZNS01000011.1"/>
</dbReference>
<evidence type="ECO:0000313" key="3">
    <source>
        <dbReference type="Proteomes" id="UP000198310"/>
    </source>
</evidence>
<dbReference type="Pfam" id="PF01381">
    <property type="entry name" value="HTH_3"/>
    <property type="match status" value="1"/>
</dbReference>
<dbReference type="PROSITE" id="PS50943">
    <property type="entry name" value="HTH_CROC1"/>
    <property type="match status" value="1"/>
</dbReference>
<dbReference type="SUPFAM" id="SSF47413">
    <property type="entry name" value="lambda repressor-like DNA-binding domains"/>
    <property type="match status" value="1"/>
</dbReference>
<organism evidence="2 3">
    <name type="scientific">Hymenobacter mucosus</name>
    <dbReference type="NCBI Taxonomy" id="1411120"/>
    <lineage>
        <taxon>Bacteria</taxon>
        <taxon>Pseudomonadati</taxon>
        <taxon>Bacteroidota</taxon>
        <taxon>Cytophagia</taxon>
        <taxon>Cytophagales</taxon>
        <taxon>Hymenobacteraceae</taxon>
        <taxon>Hymenobacter</taxon>
    </lineage>
</organism>
<dbReference type="InterPro" id="IPR010982">
    <property type="entry name" value="Lambda_DNA-bd_dom_sf"/>
</dbReference>
<protein>
    <submittedName>
        <fullName evidence="2">Helix-turn-helix</fullName>
    </submittedName>
</protein>
<dbReference type="InterPro" id="IPR001387">
    <property type="entry name" value="Cro/C1-type_HTH"/>
</dbReference>
<reference evidence="3" key="1">
    <citation type="submission" date="2017-06" db="EMBL/GenBank/DDBJ databases">
        <authorList>
            <person name="Varghese N."/>
            <person name="Submissions S."/>
        </authorList>
    </citation>
    <scope>NUCLEOTIDE SEQUENCE [LARGE SCALE GENOMIC DNA]</scope>
    <source>
        <strain evidence="3">DSM 28041</strain>
    </source>
</reference>
<keyword evidence="3" id="KW-1185">Reference proteome</keyword>
<dbReference type="Proteomes" id="UP000198310">
    <property type="component" value="Unassembled WGS sequence"/>
</dbReference>
<dbReference type="AlphaFoldDB" id="A0A239A7B0"/>
<name>A0A239A7B0_9BACT</name>